<reference evidence="2 3" key="1">
    <citation type="submission" date="2018-06" db="EMBL/GenBank/DDBJ databases">
        <authorList>
            <consortium name="Pathogen Informatics"/>
            <person name="Doyle S."/>
        </authorList>
    </citation>
    <scope>NUCLEOTIDE SEQUENCE [LARGE SCALE GENOMIC DNA]</scope>
    <source>
        <strain evidence="2 3">NCTC10899</strain>
    </source>
</reference>
<dbReference type="EMBL" id="UGUU01000002">
    <property type="protein sequence ID" value="SUE95906.1"/>
    <property type="molecule type" value="Genomic_DNA"/>
</dbReference>
<evidence type="ECO:0000313" key="3">
    <source>
        <dbReference type="Proteomes" id="UP000254260"/>
    </source>
</evidence>
<dbReference type="AlphaFoldDB" id="A0A379PNG1"/>
<proteinExistence type="predicted"/>
<name>A0A379PNG1_ECTME</name>
<gene>
    <name evidence="2" type="ORF">NCTC10899_05147</name>
</gene>
<dbReference type="Proteomes" id="UP000254260">
    <property type="component" value="Unassembled WGS sequence"/>
</dbReference>
<organism evidence="2 3">
    <name type="scientific">Ectopseudomonas mendocina</name>
    <name type="common">Pseudomonas mendocina</name>
    <dbReference type="NCBI Taxonomy" id="300"/>
    <lineage>
        <taxon>Bacteria</taxon>
        <taxon>Pseudomonadati</taxon>
        <taxon>Pseudomonadota</taxon>
        <taxon>Gammaproteobacteria</taxon>
        <taxon>Pseudomonadales</taxon>
        <taxon>Pseudomonadaceae</taxon>
        <taxon>Ectopseudomonas</taxon>
    </lineage>
</organism>
<sequence length="64" mass="7409">MIDATKCPNPECQSEDIEGGSTRIEGNTSYQNCWCWKCHTTWVDKYQLVDQTDILIPARFLKRA</sequence>
<protein>
    <submittedName>
        <fullName evidence="2">Uncharacterized protein</fullName>
    </submittedName>
</protein>
<evidence type="ECO:0000313" key="2">
    <source>
        <dbReference type="EMBL" id="SUE95906.1"/>
    </source>
</evidence>
<feature type="region of interest" description="Disordered" evidence="1">
    <location>
        <begin position="1"/>
        <end position="23"/>
    </location>
</feature>
<accession>A0A379PNG1</accession>
<evidence type="ECO:0000256" key="1">
    <source>
        <dbReference type="SAM" id="MobiDB-lite"/>
    </source>
</evidence>